<dbReference type="InterPro" id="IPR041105">
    <property type="entry name" value="TDP-43_N"/>
</dbReference>
<keyword evidence="3" id="KW-1185">Reference proteome</keyword>
<comment type="caution">
    <text evidence="2">The sequence shown here is derived from an EMBL/GenBank/DDBJ whole genome shotgun (WGS) entry which is preliminary data.</text>
</comment>
<gene>
    <name evidence="2" type="ORF">KQX54_010918</name>
</gene>
<reference evidence="2 3" key="1">
    <citation type="journal article" date="2021" name="J. Hered.">
        <title>A chromosome-level genome assembly of the parasitoid wasp, Cotesia glomerata (Hymenoptera: Braconidae).</title>
        <authorList>
            <person name="Pinto B.J."/>
            <person name="Weis J.J."/>
            <person name="Gamble T."/>
            <person name="Ode P.J."/>
            <person name="Paul R."/>
            <person name="Zaspel J.M."/>
        </authorList>
    </citation>
    <scope>NUCLEOTIDE SEQUENCE [LARGE SCALE GENOMIC DNA]</scope>
    <source>
        <strain evidence="2">CgM1</strain>
    </source>
</reference>
<evidence type="ECO:0000313" key="3">
    <source>
        <dbReference type="Proteomes" id="UP000826195"/>
    </source>
</evidence>
<evidence type="ECO:0000313" key="2">
    <source>
        <dbReference type="EMBL" id="KAH0549602.1"/>
    </source>
</evidence>
<sequence>MSKRSIIVIYKGDTINLPLNENGNLNLCTLKSYYPDAQGLTYNTGGQRHAVEIHADEMIIRNPNLEYGVYIIETISKQTTVNPKKSEIMERILTSLRDKNKNTEKNVKISLILPFDRLDVQVDTFDAKCLSSFKSSNNNDDDFWSYIKNEKIIVSRFRLYLLTTPKETTDPEKTHECSKISEELSSYKSLISSKNDELSTVSSITQSVLTTREEHTVKESSTL</sequence>
<evidence type="ECO:0000259" key="1">
    <source>
        <dbReference type="Pfam" id="PF18694"/>
    </source>
</evidence>
<dbReference type="Proteomes" id="UP000826195">
    <property type="component" value="Unassembled WGS sequence"/>
</dbReference>
<proteinExistence type="predicted"/>
<feature type="domain" description="TAR DNA-binding protein 43 N-terminal" evidence="1">
    <location>
        <begin position="12"/>
        <end position="64"/>
    </location>
</feature>
<accession>A0AAV7IEA9</accession>
<dbReference type="AlphaFoldDB" id="A0AAV7IEA9"/>
<protein>
    <recommendedName>
        <fullName evidence="1">TAR DNA-binding protein 43 N-terminal domain-containing protein</fullName>
    </recommendedName>
</protein>
<dbReference type="Pfam" id="PF18694">
    <property type="entry name" value="TDP-43_N"/>
    <property type="match status" value="1"/>
</dbReference>
<dbReference type="EMBL" id="JAHXZJ010001864">
    <property type="protein sequence ID" value="KAH0549602.1"/>
    <property type="molecule type" value="Genomic_DNA"/>
</dbReference>
<organism evidence="2 3">
    <name type="scientific">Cotesia glomerata</name>
    <name type="common">Lepidopteran parasitic wasp</name>
    <name type="synonym">Apanteles glomeratus</name>
    <dbReference type="NCBI Taxonomy" id="32391"/>
    <lineage>
        <taxon>Eukaryota</taxon>
        <taxon>Metazoa</taxon>
        <taxon>Ecdysozoa</taxon>
        <taxon>Arthropoda</taxon>
        <taxon>Hexapoda</taxon>
        <taxon>Insecta</taxon>
        <taxon>Pterygota</taxon>
        <taxon>Neoptera</taxon>
        <taxon>Endopterygota</taxon>
        <taxon>Hymenoptera</taxon>
        <taxon>Apocrita</taxon>
        <taxon>Ichneumonoidea</taxon>
        <taxon>Braconidae</taxon>
        <taxon>Microgastrinae</taxon>
        <taxon>Cotesia</taxon>
    </lineage>
</organism>
<name>A0AAV7IEA9_COTGL</name>